<accession>A0A0M9VPA6</accession>
<evidence type="ECO:0000256" key="2">
    <source>
        <dbReference type="ARBA" id="ARBA00010077"/>
    </source>
</evidence>
<keyword evidence="4 5" id="KW-0539">Nucleus</keyword>
<comment type="similarity">
    <text evidence="2 5">Belongs to the RRS1 family.</text>
</comment>
<gene>
    <name evidence="7" type="ORF">Malapachy_3771</name>
</gene>
<evidence type="ECO:0000256" key="4">
    <source>
        <dbReference type="ARBA" id="ARBA00023242"/>
    </source>
</evidence>
<comment type="caution">
    <text evidence="7">The sequence shown here is derived from an EMBL/GenBank/DDBJ whole genome shotgun (WGS) entry which is preliminary data.</text>
</comment>
<dbReference type="GeneID" id="28730106"/>
<evidence type="ECO:0000256" key="6">
    <source>
        <dbReference type="SAM" id="MobiDB-lite"/>
    </source>
</evidence>
<evidence type="ECO:0000313" key="7">
    <source>
        <dbReference type="EMBL" id="KOS14233.1"/>
    </source>
</evidence>
<feature type="compositionally biased region" description="Low complexity" evidence="6">
    <location>
        <begin position="181"/>
        <end position="193"/>
    </location>
</feature>
<dbReference type="VEuPathDB" id="FungiDB:Malapachy_3771"/>
<feature type="region of interest" description="Disordered" evidence="6">
    <location>
        <begin position="233"/>
        <end position="255"/>
    </location>
</feature>
<dbReference type="GO" id="GO:0042254">
    <property type="term" value="P:ribosome biogenesis"/>
    <property type="evidence" value="ECO:0007669"/>
    <property type="project" value="UniProtKB-KW"/>
</dbReference>
<protein>
    <recommendedName>
        <fullName evidence="5">Ribosome biogenesis regulatory protein</fullName>
    </recommendedName>
</protein>
<feature type="region of interest" description="Disordered" evidence="6">
    <location>
        <begin position="148"/>
        <end position="207"/>
    </location>
</feature>
<name>A0A0M9VPA6_9BASI</name>
<evidence type="ECO:0000256" key="5">
    <source>
        <dbReference type="RuleBase" id="RU364132"/>
    </source>
</evidence>
<dbReference type="STRING" id="77020.A0A0M9VPA6"/>
<feature type="region of interest" description="Disordered" evidence="6">
    <location>
        <begin position="283"/>
        <end position="303"/>
    </location>
</feature>
<dbReference type="GO" id="GO:0005634">
    <property type="term" value="C:nucleus"/>
    <property type="evidence" value="ECO:0007669"/>
    <property type="project" value="UniProtKB-SubCell"/>
</dbReference>
<evidence type="ECO:0000256" key="1">
    <source>
        <dbReference type="ARBA" id="ARBA00004123"/>
    </source>
</evidence>
<evidence type="ECO:0000313" key="8">
    <source>
        <dbReference type="Proteomes" id="UP000037751"/>
    </source>
</evidence>
<dbReference type="InterPro" id="IPR007023">
    <property type="entry name" value="Ribosom_reg"/>
</dbReference>
<dbReference type="EMBL" id="LGAV01000004">
    <property type="protein sequence ID" value="KOS14233.1"/>
    <property type="molecule type" value="Genomic_DNA"/>
</dbReference>
<feature type="compositionally biased region" description="Basic and acidic residues" evidence="6">
    <location>
        <begin position="294"/>
        <end position="303"/>
    </location>
</feature>
<proteinExistence type="inferred from homology"/>
<reference evidence="7 8" key="1">
    <citation type="submission" date="2015-07" db="EMBL/GenBank/DDBJ databases">
        <title>Draft Genome Sequence of Malassezia furfur CBS1878 and Malassezia pachydermatis CBS1879.</title>
        <authorList>
            <person name="Triana S."/>
            <person name="Ohm R."/>
            <person name="Gonzalez A."/>
            <person name="DeCock H."/>
            <person name="Restrepo S."/>
            <person name="Celis A."/>
        </authorList>
    </citation>
    <scope>NUCLEOTIDE SEQUENCE [LARGE SCALE GENOMIC DNA]</scope>
    <source>
        <strain evidence="7 8">CBS 1879</strain>
    </source>
</reference>
<feature type="compositionally biased region" description="Basic and acidic residues" evidence="6">
    <location>
        <begin position="153"/>
        <end position="176"/>
    </location>
</feature>
<keyword evidence="8" id="KW-1185">Reference proteome</keyword>
<evidence type="ECO:0000256" key="3">
    <source>
        <dbReference type="ARBA" id="ARBA00022517"/>
    </source>
</evidence>
<comment type="subcellular location">
    <subcellularLocation>
        <location evidence="1 5">Nucleus</location>
    </subcellularLocation>
</comment>
<organism evidence="7 8">
    <name type="scientific">Malassezia pachydermatis</name>
    <dbReference type="NCBI Taxonomy" id="77020"/>
    <lineage>
        <taxon>Eukaryota</taxon>
        <taxon>Fungi</taxon>
        <taxon>Dikarya</taxon>
        <taxon>Basidiomycota</taxon>
        <taxon>Ustilaginomycotina</taxon>
        <taxon>Malasseziomycetes</taxon>
        <taxon>Malasseziales</taxon>
        <taxon>Malasseziaceae</taxon>
        <taxon>Malassezia</taxon>
    </lineage>
</organism>
<sequence length="303" mass="33789">MAAAVSTSTAVEQGETPLQLDAGLLASLDVNPLDVRAYKKDREALLQSRTRNATQHLINTLFQFPIQRDATYGPLATLPAFETALPREKPLPKPKPLTKWEKFAKAKGIVKRKKDRMIYDEERGEWVPRWGYQGANKQLENQWLVEVPNNADDDFRPDKAAAKERKERRLKNEKQHQRNLARQAGEAAATAAAPKSELGSGVAPSRARRRAELEAELLRARGSTASMGRFDTKLEGESKPRGVKRTFQPNEIDASKERAAHMQLLAKMDKGGGSEMNLRKAIKFASKGQGSKALGEKVAKRRK</sequence>
<keyword evidence="3 5" id="KW-0690">Ribosome biogenesis</keyword>
<dbReference type="RefSeq" id="XP_017991865.1">
    <property type="nucleotide sequence ID" value="XM_018138230.1"/>
</dbReference>
<dbReference type="AlphaFoldDB" id="A0A0M9VPA6"/>
<comment type="function">
    <text evidence="5">Involved in ribosomal large subunit assembly.</text>
</comment>
<dbReference type="Proteomes" id="UP000037751">
    <property type="component" value="Unassembled WGS sequence"/>
</dbReference>
<dbReference type="Pfam" id="PF04939">
    <property type="entry name" value="RRS1"/>
    <property type="match status" value="1"/>
</dbReference>
<dbReference type="OrthoDB" id="28455at2759"/>